<dbReference type="GO" id="GO:0000981">
    <property type="term" value="F:DNA-binding transcription factor activity, RNA polymerase II-specific"/>
    <property type="evidence" value="ECO:0007669"/>
    <property type="project" value="InterPro"/>
</dbReference>
<evidence type="ECO:0000313" key="9">
    <source>
        <dbReference type="Proteomes" id="UP000614601"/>
    </source>
</evidence>
<organism evidence="8 9">
    <name type="scientific">Bursaphelenchus okinawaensis</name>
    <dbReference type="NCBI Taxonomy" id="465554"/>
    <lineage>
        <taxon>Eukaryota</taxon>
        <taxon>Metazoa</taxon>
        <taxon>Ecdysozoa</taxon>
        <taxon>Nematoda</taxon>
        <taxon>Chromadorea</taxon>
        <taxon>Rhabditida</taxon>
        <taxon>Tylenchina</taxon>
        <taxon>Tylenchomorpha</taxon>
        <taxon>Aphelenchoidea</taxon>
        <taxon>Aphelenchoididae</taxon>
        <taxon>Bursaphelenchus</taxon>
    </lineage>
</organism>
<dbReference type="Proteomes" id="UP000783686">
    <property type="component" value="Unassembled WGS sequence"/>
</dbReference>
<dbReference type="Proteomes" id="UP000614601">
    <property type="component" value="Unassembled WGS sequence"/>
</dbReference>
<dbReference type="Pfam" id="PF16878">
    <property type="entry name" value="SIX1_SD"/>
    <property type="match status" value="1"/>
</dbReference>
<evidence type="ECO:0000256" key="6">
    <source>
        <dbReference type="SAM" id="MobiDB-lite"/>
    </source>
</evidence>
<evidence type="ECO:0000256" key="3">
    <source>
        <dbReference type="ARBA" id="ARBA00023155"/>
    </source>
</evidence>
<feature type="compositionally biased region" description="Low complexity" evidence="6">
    <location>
        <begin position="235"/>
        <end position="246"/>
    </location>
</feature>
<feature type="region of interest" description="Disordered" evidence="6">
    <location>
        <begin position="211"/>
        <end position="251"/>
    </location>
</feature>
<feature type="compositionally biased region" description="Basic residues" evidence="6">
    <location>
        <begin position="213"/>
        <end position="225"/>
    </location>
</feature>
<dbReference type="OrthoDB" id="3501850at2759"/>
<dbReference type="GO" id="GO:0005634">
    <property type="term" value="C:nucleus"/>
    <property type="evidence" value="ECO:0007669"/>
    <property type="project" value="UniProtKB-SubCell"/>
</dbReference>
<evidence type="ECO:0000256" key="2">
    <source>
        <dbReference type="ARBA" id="ARBA00023125"/>
    </source>
</evidence>
<dbReference type="SMART" id="SM00389">
    <property type="entry name" value="HOX"/>
    <property type="match status" value="1"/>
</dbReference>
<dbReference type="PROSITE" id="PS00027">
    <property type="entry name" value="HOMEOBOX_1"/>
    <property type="match status" value="1"/>
</dbReference>
<accession>A0A811L9J1</accession>
<evidence type="ECO:0000256" key="5">
    <source>
        <dbReference type="PROSITE-ProRule" id="PRU00108"/>
    </source>
</evidence>
<dbReference type="InterPro" id="IPR031701">
    <property type="entry name" value="SIX1_SD"/>
</dbReference>
<dbReference type="GO" id="GO:0000978">
    <property type="term" value="F:RNA polymerase II cis-regulatory region sequence-specific DNA binding"/>
    <property type="evidence" value="ECO:0007669"/>
    <property type="project" value="TreeGrafter"/>
</dbReference>
<dbReference type="CDD" id="cd00086">
    <property type="entry name" value="homeodomain"/>
    <property type="match status" value="1"/>
</dbReference>
<reference evidence="8" key="1">
    <citation type="submission" date="2020-09" db="EMBL/GenBank/DDBJ databases">
        <authorList>
            <person name="Kikuchi T."/>
        </authorList>
    </citation>
    <scope>NUCLEOTIDE SEQUENCE</scope>
    <source>
        <strain evidence="8">SH1</strain>
    </source>
</reference>
<dbReference type="InterPro" id="IPR017970">
    <property type="entry name" value="Homeobox_CS"/>
</dbReference>
<dbReference type="Pfam" id="PF05920">
    <property type="entry name" value="Homeobox_KN"/>
    <property type="match status" value="1"/>
</dbReference>
<keyword evidence="9" id="KW-1185">Reference proteome</keyword>
<dbReference type="SUPFAM" id="SSF46689">
    <property type="entry name" value="Homeodomain-like"/>
    <property type="match status" value="1"/>
</dbReference>
<dbReference type="PROSITE" id="PS50071">
    <property type="entry name" value="HOMEOBOX_2"/>
    <property type="match status" value="1"/>
</dbReference>
<sequence>MMPYFDPNQFGFSNMYNISQMQIDDNQLLQCATESAPSLDSFPVSYIKQICNAIEKQKDQAMSESFLNNFLLQIGLTRHHNEPCVLKLRALQLFQQENFKELYFLLESTTFPREYHPDLQYLWNEAHYKETERTRSKDAPLDPVTRYRVRKKHSYPKTIWDGEQTMYHFKKCDRRILRNAYLKNPMPSQAEKQELSNQTNLNVTQVSNWFKNQRQRARQSTKHSKDKSTFDLFSDSDSNRSNNSCSKESNGLAELDENQINSSLNGIDIQPTTAIQGFQQPFYSNYSNTFNNFNSMAGAGLNATQMYPFAFGANYNPMYYNSYYQQYSANQLQSQMYLKSQEGDQNTTIFFDQNMVTPSNDAATLTPPESDSGVVNVAGGTGFNVKYEAL</sequence>
<evidence type="ECO:0000259" key="7">
    <source>
        <dbReference type="PROSITE" id="PS50071"/>
    </source>
</evidence>
<name>A0A811L9J1_9BILA</name>
<keyword evidence="4 5" id="KW-0539">Nucleus</keyword>
<dbReference type="InterPro" id="IPR001356">
    <property type="entry name" value="HD"/>
</dbReference>
<evidence type="ECO:0000313" key="8">
    <source>
        <dbReference type="EMBL" id="CAD5225977.1"/>
    </source>
</evidence>
<dbReference type="InterPro" id="IPR008422">
    <property type="entry name" value="KN_HD"/>
</dbReference>
<dbReference type="Gene3D" id="1.10.10.60">
    <property type="entry name" value="Homeodomain-like"/>
    <property type="match status" value="1"/>
</dbReference>
<protein>
    <recommendedName>
        <fullName evidence="7">Homeobox domain-containing protein</fullName>
    </recommendedName>
</protein>
<keyword evidence="2 5" id="KW-0238">DNA-binding</keyword>
<dbReference type="EMBL" id="CAJFDH010000005">
    <property type="protein sequence ID" value="CAD5225977.1"/>
    <property type="molecule type" value="Genomic_DNA"/>
</dbReference>
<dbReference type="PANTHER" id="PTHR10390:SF44">
    <property type="entry name" value="SIX HOMEOBOX 4"/>
    <property type="match status" value="1"/>
</dbReference>
<feature type="domain" description="Homeobox" evidence="7">
    <location>
        <begin position="160"/>
        <end position="220"/>
    </location>
</feature>
<dbReference type="AlphaFoldDB" id="A0A811L9J1"/>
<comment type="subcellular location">
    <subcellularLocation>
        <location evidence="1 5">Nucleus</location>
    </subcellularLocation>
</comment>
<dbReference type="GO" id="GO:0005667">
    <property type="term" value="C:transcription regulator complex"/>
    <property type="evidence" value="ECO:0007669"/>
    <property type="project" value="TreeGrafter"/>
</dbReference>
<feature type="DNA-binding region" description="Homeobox" evidence="5">
    <location>
        <begin position="162"/>
        <end position="221"/>
    </location>
</feature>
<evidence type="ECO:0000256" key="4">
    <source>
        <dbReference type="ARBA" id="ARBA00023242"/>
    </source>
</evidence>
<evidence type="ECO:0000256" key="1">
    <source>
        <dbReference type="ARBA" id="ARBA00004123"/>
    </source>
</evidence>
<comment type="caution">
    <text evidence="8">The sequence shown here is derived from an EMBL/GenBank/DDBJ whole genome shotgun (WGS) entry which is preliminary data.</text>
</comment>
<proteinExistence type="predicted"/>
<keyword evidence="3 5" id="KW-0371">Homeobox</keyword>
<dbReference type="PANTHER" id="PTHR10390">
    <property type="entry name" value="HOMEOBOX PROTEIN SIX"/>
    <property type="match status" value="1"/>
</dbReference>
<gene>
    <name evidence="8" type="ORF">BOKJ2_LOCUS11847</name>
</gene>
<dbReference type="EMBL" id="CAJFCW020000005">
    <property type="protein sequence ID" value="CAG9121564.1"/>
    <property type="molecule type" value="Genomic_DNA"/>
</dbReference>
<dbReference type="InterPro" id="IPR009057">
    <property type="entry name" value="Homeodomain-like_sf"/>
</dbReference>